<evidence type="ECO:0000256" key="7">
    <source>
        <dbReference type="ARBA" id="ARBA00023170"/>
    </source>
</evidence>
<keyword evidence="2" id="KW-1003">Cell membrane</keyword>
<dbReference type="SUPFAM" id="SSF81321">
    <property type="entry name" value="Family A G protein-coupled receptor-like"/>
    <property type="match status" value="1"/>
</dbReference>
<dbReference type="PANTHER" id="PTHR24246">
    <property type="entry name" value="OLFACTORY RECEPTOR AND ADENOSINE RECEPTOR"/>
    <property type="match status" value="1"/>
</dbReference>
<evidence type="ECO:0000256" key="8">
    <source>
        <dbReference type="ARBA" id="ARBA00023180"/>
    </source>
</evidence>
<feature type="transmembrane region" description="Helical" evidence="10">
    <location>
        <begin position="63"/>
        <end position="86"/>
    </location>
</feature>
<feature type="domain" description="G-protein coupled receptors family 1 profile" evidence="11">
    <location>
        <begin position="41"/>
        <end position="83"/>
    </location>
</feature>
<comment type="subcellular location">
    <subcellularLocation>
        <location evidence="1">Cell membrane</location>
        <topology evidence="1">Multi-pass membrane protein</topology>
    </subcellularLocation>
</comment>
<gene>
    <name evidence="12" type="ORF">PEVE_00041378</name>
</gene>
<dbReference type="PANTHER" id="PTHR24246:SF27">
    <property type="entry name" value="ADENOSINE RECEPTOR, ISOFORM A"/>
    <property type="match status" value="1"/>
</dbReference>
<reference evidence="12 13" key="1">
    <citation type="submission" date="2022-05" db="EMBL/GenBank/DDBJ databases">
        <authorList>
            <consortium name="Genoscope - CEA"/>
            <person name="William W."/>
        </authorList>
    </citation>
    <scope>NUCLEOTIDE SEQUENCE [LARGE SCALE GENOMIC DNA]</scope>
</reference>
<dbReference type="EMBL" id="CALNXI010000785">
    <property type="protein sequence ID" value="CAH3047235.1"/>
    <property type="molecule type" value="Genomic_DNA"/>
</dbReference>
<evidence type="ECO:0000256" key="6">
    <source>
        <dbReference type="ARBA" id="ARBA00023136"/>
    </source>
</evidence>
<keyword evidence="3 10" id="KW-0812">Transmembrane</keyword>
<name>A0ABN8NEX6_9CNID</name>
<evidence type="ECO:0000256" key="4">
    <source>
        <dbReference type="ARBA" id="ARBA00022989"/>
    </source>
</evidence>
<evidence type="ECO:0000256" key="1">
    <source>
        <dbReference type="ARBA" id="ARBA00004651"/>
    </source>
</evidence>
<evidence type="ECO:0000256" key="5">
    <source>
        <dbReference type="ARBA" id="ARBA00023040"/>
    </source>
</evidence>
<evidence type="ECO:0000313" key="12">
    <source>
        <dbReference type="EMBL" id="CAH3047235.1"/>
    </source>
</evidence>
<organism evidence="12 13">
    <name type="scientific">Porites evermanni</name>
    <dbReference type="NCBI Taxonomy" id="104178"/>
    <lineage>
        <taxon>Eukaryota</taxon>
        <taxon>Metazoa</taxon>
        <taxon>Cnidaria</taxon>
        <taxon>Anthozoa</taxon>
        <taxon>Hexacorallia</taxon>
        <taxon>Scleractinia</taxon>
        <taxon>Fungiina</taxon>
        <taxon>Poritidae</taxon>
        <taxon>Porites</taxon>
    </lineage>
</organism>
<keyword evidence="5" id="KW-0297">G-protein coupled receptor</keyword>
<keyword evidence="13" id="KW-1185">Reference proteome</keyword>
<comment type="caution">
    <text evidence="12">The sequence shown here is derived from an EMBL/GenBank/DDBJ whole genome shotgun (WGS) entry which is preliminary data.</text>
</comment>
<proteinExistence type="predicted"/>
<evidence type="ECO:0000256" key="3">
    <source>
        <dbReference type="ARBA" id="ARBA00022692"/>
    </source>
</evidence>
<keyword evidence="9" id="KW-0807">Transducer</keyword>
<keyword evidence="8" id="KW-0325">Glycoprotein</keyword>
<dbReference type="Gene3D" id="1.20.1070.10">
    <property type="entry name" value="Rhodopsin 7-helix transmembrane proteins"/>
    <property type="match status" value="1"/>
</dbReference>
<protein>
    <recommendedName>
        <fullName evidence="11">G-protein coupled receptors family 1 profile domain-containing protein</fullName>
    </recommendedName>
</protein>
<keyword evidence="7" id="KW-0675">Receptor</keyword>
<keyword evidence="6 10" id="KW-0472">Membrane</keyword>
<feature type="transmembrane region" description="Helical" evidence="10">
    <location>
        <begin position="24"/>
        <end position="51"/>
    </location>
</feature>
<accession>A0ABN8NEX6</accession>
<dbReference type="Proteomes" id="UP001159427">
    <property type="component" value="Unassembled WGS sequence"/>
</dbReference>
<evidence type="ECO:0000313" key="13">
    <source>
        <dbReference type="Proteomes" id="UP001159427"/>
    </source>
</evidence>
<dbReference type="InterPro" id="IPR017452">
    <property type="entry name" value="GPCR_Rhodpsn_7TM"/>
</dbReference>
<evidence type="ECO:0000259" key="11">
    <source>
        <dbReference type="PROSITE" id="PS50262"/>
    </source>
</evidence>
<evidence type="ECO:0000256" key="2">
    <source>
        <dbReference type="ARBA" id="ARBA00022475"/>
    </source>
</evidence>
<evidence type="ECO:0000256" key="9">
    <source>
        <dbReference type="ARBA" id="ARBA00023224"/>
    </source>
</evidence>
<evidence type="ECO:0000256" key="10">
    <source>
        <dbReference type="SAM" id="Phobius"/>
    </source>
</evidence>
<sequence>MKNISATNASNSAIKDYYHTLAEGIVLCSAFVVEAVLIAFGNLLTVVLFAFNRKLRRKSLFLVINMAFSDAMLGAVCLPLYVYLIVGPTFQLWENAYELQIRTLLSSRTFLLRMDSFPTGISICCLCLKHWHFDEVPLGKSGKYQFTAAKQICAEYETTDKNAVVCIYDRHTFLASSTHW</sequence>
<keyword evidence="4 10" id="KW-1133">Transmembrane helix</keyword>
<dbReference type="PROSITE" id="PS50262">
    <property type="entry name" value="G_PROTEIN_RECEP_F1_2"/>
    <property type="match status" value="1"/>
</dbReference>